<dbReference type="GO" id="GO:0033539">
    <property type="term" value="P:fatty acid beta-oxidation using acyl-CoA dehydrogenase"/>
    <property type="evidence" value="ECO:0007669"/>
    <property type="project" value="TreeGrafter"/>
</dbReference>
<comment type="similarity">
    <text evidence="3">Belongs to the HpaH/HsaA monooxygenase family.</text>
</comment>
<dbReference type="Pfam" id="PF08028">
    <property type="entry name" value="Acyl-CoA_dh_2"/>
    <property type="match status" value="1"/>
</dbReference>
<protein>
    <submittedName>
        <fullName evidence="8">Sulfur acquisition oxidoreductase, SfnB family</fullName>
    </submittedName>
</protein>
<feature type="region of interest" description="Disordered" evidence="4">
    <location>
        <begin position="1"/>
        <end position="24"/>
    </location>
</feature>
<proteinExistence type="inferred from homology"/>
<feature type="compositionally biased region" description="Polar residues" evidence="4">
    <location>
        <begin position="1"/>
        <end position="16"/>
    </location>
</feature>
<dbReference type="RefSeq" id="WP_097097310.1">
    <property type="nucleotide sequence ID" value="NZ_OCMY01000001.1"/>
</dbReference>
<dbReference type="GO" id="GO:0050660">
    <property type="term" value="F:flavin adenine dinucleotide binding"/>
    <property type="evidence" value="ECO:0007669"/>
    <property type="project" value="InterPro"/>
</dbReference>
<evidence type="ECO:0000256" key="1">
    <source>
        <dbReference type="ARBA" id="ARBA00022630"/>
    </source>
</evidence>
<feature type="domain" description="Acyl-CoA oxidase/dehydrogenase middle" evidence="5">
    <location>
        <begin position="153"/>
        <end position="233"/>
    </location>
</feature>
<reference evidence="9" key="1">
    <citation type="submission" date="2017-09" db="EMBL/GenBank/DDBJ databases">
        <authorList>
            <person name="Varghese N."/>
            <person name="Submissions S."/>
        </authorList>
    </citation>
    <scope>NUCLEOTIDE SEQUENCE [LARGE SCALE GENOMIC DNA]</scope>
    <source>
        <strain evidence="9">JKS000234</strain>
    </source>
</reference>
<evidence type="ECO:0000313" key="9">
    <source>
        <dbReference type="Proteomes" id="UP000219271"/>
    </source>
</evidence>
<dbReference type="InterPro" id="IPR037069">
    <property type="entry name" value="AcylCoA_DH/ox_N_sf"/>
</dbReference>
<dbReference type="InterPro" id="IPR050741">
    <property type="entry name" value="Acyl-CoA_dehydrogenase"/>
</dbReference>
<name>A0A286BZD0_9GAMM</name>
<dbReference type="GO" id="GO:0005737">
    <property type="term" value="C:cytoplasm"/>
    <property type="evidence" value="ECO:0007669"/>
    <property type="project" value="TreeGrafter"/>
</dbReference>
<dbReference type="GO" id="GO:0016712">
    <property type="term" value="F:oxidoreductase activity, acting on paired donors, with incorporation or reduction of molecular oxygen, reduced flavin or flavoprotein as one donor, and incorporation of one atom of oxygen"/>
    <property type="evidence" value="ECO:0007669"/>
    <property type="project" value="TreeGrafter"/>
</dbReference>
<dbReference type="Gene3D" id="1.10.540.10">
    <property type="entry name" value="Acyl-CoA dehydrogenase/oxidase, N-terminal domain"/>
    <property type="match status" value="1"/>
</dbReference>
<dbReference type="PANTHER" id="PTHR48083:SF19">
    <property type="entry name" value="FLAVIN-DEPENDENT MONOOXYGENASE, OXYGENASE SUBUNIT HSAA"/>
    <property type="match status" value="1"/>
</dbReference>
<dbReference type="InterPro" id="IPR046373">
    <property type="entry name" value="Acyl-CoA_Oxase/DH_mid-dom_sf"/>
</dbReference>
<organism evidence="8 9">
    <name type="scientific">Candidatus Pantoea floridensis</name>
    <dbReference type="NCBI Taxonomy" id="1938870"/>
    <lineage>
        <taxon>Bacteria</taxon>
        <taxon>Pseudomonadati</taxon>
        <taxon>Pseudomonadota</taxon>
        <taxon>Gammaproteobacteria</taxon>
        <taxon>Enterobacterales</taxon>
        <taxon>Erwiniaceae</taxon>
        <taxon>Pantoea</taxon>
    </lineage>
</organism>
<dbReference type="InterPro" id="IPR013786">
    <property type="entry name" value="AcylCoA_DH/ox_N"/>
</dbReference>
<gene>
    <name evidence="8" type="ORF">SAMN06273570_3960</name>
</gene>
<keyword evidence="1" id="KW-0285">Flavoprotein</keyword>
<keyword evidence="9" id="KW-1185">Reference proteome</keyword>
<sequence length="417" mass="45635">MSLSPTPNLKVNSQQAEAPVPLPNEPAHRIRDDAEAIEIAQRLASEFAREAARRDREGILPLKELDAFSQSGLWAMAIPKNLGGAGVSWVTVAKVIAIISAADSALGQLPQNHLAGVAHLIADGTEAQKHELLSEVLAGLRWGNAFSEKNSRTVADFQTRFKQDGDEVVINGEKFYATGALLAHRIHAVALDEQDRAHLIVLDRSSPGITIINNWSSFGQRTTASGTVLLHNVRAPLSRVIPVFQAFERPTAAGPISQIIQAAVDVGIARGTIEDTLHFIRERSRPWIDSGQDRASDDHFTLAAVGDLKIRLHAAEALLWRAGQAIDLALQQPDESTVAEATVATAEAKVLTTEIAILAGNKLFELAGTRSTLQEFNLDRHWRNARTHTLHDPVRWKYYHVGNYYLNGTPPPRHAWS</sequence>
<evidence type="ECO:0000259" key="5">
    <source>
        <dbReference type="Pfam" id="PF02770"/>
    </source>
</evidence>
<dbReference type="GO" id="GO:0003995">
    <property type="term" value="F:acyl-CoA dehydrogenase activity"/>
    <property type="evidence" value="ECO:0007669"/>
    <property type="project" value="TreeGrafter"/>
</dbReference>
<dbReference type="SUPFAM" id="SSF47203">
    <property type="entry name" value="Acyl-CoA dehydrogenase C-terminal domain-like"/>
    <property type="match status" value="1"/>
</dbReference>
<dbReference type="Proteomes" id="UP000219271">
    <property type="component" value="Unassembled WGS sequence"/>
</dbReference>
<dbReference type="EMBL" id="OCMY01000001">
    <property type="protein sequence ID" value="SOD39511.1"/>
    <property type="molecule type" value="Genomic_DNA"/>
</dbReference>
<dbReference type="SUPFAM" id="SSF56645">
    <property type="entry name" value="Acyl-CoA dehydrogenase NM domain-like"/>
    <property type="match status" value="1"/>
</dbReference>
<dbReference type="InterPro" id="IPR023922">
    <property type="entry name" value="S04_starv_induced_SfnB"/>
</dbReference>
<dbReference type="Gene3D" id="2.40.110.10">
    <property type="entry name" value="Butyryl-CoA Dehydrogenase, subunit A, domain 2"/>
    <property type="match status" value="1"/>
</dbReference>
<evidence type="ECO:0000256" key="3">
    <source>
        <dbReference type="ARBA" id="ARBA00049661"/>
    </source>
</evidence>
<dbReference type="InterPro" id="IPR006091">
    <property type="entry name" value="Acyl-CoA_Oxase/DH_mid-dom"/>
</dbReference>
<evidence type="ECO:0000259" key="6">
    <source>
        <dbReference type="Pfam" id="PF02771"/>
    </source>
</evidence>
<evidence type="ECO:0000256" key="2">
    <source>
        <dbReference type="ARBA" id="ARBA00023002"/>
    </source>
</evidence>
<dbReference type="Gene3D" id="1.20.140.10">
    <property type="entry name" value="Butyryl-CoA Dehydrogenase, subunit A, domain 3"/>
    <property type="match status" value="1"/>
</dbReference>
<keyword evidence="2" id="KW-0560">Oxidoreductase</keyword>
<dbReference type="InterPro" id="IPR009100">
    <property type="entry name" value="AcylCoA_DH/oxidase_NM_dom_sf"/>
</dbReference>
<evidence type="ECO:0000259" key="7">
    <source>
        <dbReference type="Pfam" id="PF08028"/>
    </source>
</evidence>
<evidence type="ECO:0000313" key="8">
    <source>
        <dbReference type="EMBL" id="SOD39511.1"/>
    </source>
</evidence>
<feature type="domain" description="Acyl-CoA dehydrogenase C-terminal" evidence="7">
    <location>
        <begin position="259"/>
        <end position="392"/>
    </location>
</feature>
<feature type="domain" description="Acyl-CoA dehydrogenase/oxidase N-terminal" evidence="6">
    <location>
        <begin position="42"/>
        <end position="139"/>
    </location>
</feature>
<dbReference type="InterPro" id="IPR036250">
    <property type="entry name" value="AcylCo_DH-like_C"/>
</dbReference>
<dbReference type="OrthoDB" id="571684at2"/>
<accession>A0A286BZD0</accession>
<dbReference type="PANTHER" id="PTHR48083">
    <property type="entry name" value="MEDIUM-CHAIN SPECIFIC ACYL-COA DEHYDROGENASE, MITOCHONDRIAL-RELATED"/>
    <property type="match status" value="1"/>
</dbReference>
<dbReference type="Pfam" id="PF02770">
    <property type="entry name" value="Acyl-CoA_dh_M"/>
    <property type="match status" value="1"/>
</dbReference>
<dbReference type="PIRSF" id="PIRSF016578">
    <property type="entry name" value="HsaA"/>
    <property type="match status" value="1"/>
</dbReference>
<evidence type="ECO:0000256" key="4">
    <source>
        <dbReference type="SAM" id="MobiDB-lite"/>
    </source>
</evidence>
<dbReference type="NCBIfam" id="TIGR04022">
    <property type="entry name" value="sulfur_SfnB"/>
    <property type="match status" value="1"/>
</dbReference>
<dbReference type="InterPro" id="IPR013107">
    <property type="entry name" value="Acyl-CoA_DH_C"/>
</dbReference>
<dbReference type="Pfam" id="PF02771">
    <property type="entry name" value="Acyl-CoA_dh_N"/>
    <property type="match status" value="1"/>
</dbReference>
<dbReference type="AlphaFoldDB" id="A0A286BZD0"/>